<feature type="domain" description="Reverse transcriptase" evidence="1">
    <location>
        <begin position="1"/>
        <end position="127"/>
    </location>
</feature>
<dbReference type="AlphaFoldDB" id="A0A0D0BYA7"/>
<accession>A0A0D0BYA7</accession>
<evidence type="ECO:0000313" key="2">
    <source>
        <dbReference type="EMBL" id="KIK60756.1"/>
    </source>
</evidence>
<dbReference type="Proteomes" id="UP000053593">
    <property type="component" value="Unassembled WGS sequence"/>
</dbReference>
<reference evidence="2 3" key="1">
    <citation type="submission" date="2014-04" db="EMBL/GenBank/DDBJ databases">
        <title>Evolutionary Origins and Diversification of the Mycorrhizal Mutualists.</title>
        <authorList>
            <consortium name="DOE Joint Genome Institute"/>
            <consortium name="Mycorrhizal Genomics Consortium"/>
            <person name="Kohler A."/>
            <person name="Kuo A."/>
            <person name="Nagy L.G."/>
            <person name="Floudas D."/>
            <person name="Copeland A."/>
            <person name="Barry K.W."/>
            <person name="Cichocki N."/>
            <person name="Veneault-Fourrey C."/>
            <person name="LaButti K."/>
            <person name="Lindquist E.A."/>
            <person name="Lipzen A."/>
            <person name="Lundell T."/>
            <person name="Morin E."/>
            <person name="Murat C."/>
            <person name="Riley R."/>
            <person name="Ohm R."/>
            <person name="Sun H."/>
            <person name="Tunlid A."/>
            <person name="Henrissat B."/>
            <person name="Grigoriev I.V."/>
            <person name="Hibbett D.S."/>
            <person name="Martin F."/>
        </authorList>
    </citation>
    <scope>NUCLEOTIDE SEQUENCE [LARGE SCALE GENOMIC DNA]</scope>
    <source>
        <strain evidence="2 3">FD-317 M1</strain>
    </source>
</reference>
<dbReference type="PROSITE" id="PS50878">
    <property type="entry name" value="RT_POL"/>
    <property type="match status" value="1"/>
</dbReference>
<dbReference type="EMBL" id="KN834773">
    <property type="protein sequence ID" value="KIK60756.1"/>
    <property type="molecule type" value="Genomic_DNA"/>
</dbReference>
<name>A0A0D0BYA7_9AGAR</name>
<sequence>MRYKVHKEESVSVIGILAGDTLSPLLWTLYFSDFDIPKTADDVELFSQLKSHLEQADDLLLLALSPEGLQRKMNLFYDWCSFNFMSINAIKSVVSFHGIQPEDLPSFCFASNAVEIVLEYTYVGVSFRGGPFRADCTHIIFQPHYETKAEKARSVAHGVLHVESMIGHLPAAEGRILYMGCIDPHLTYGREIAINSSIDMALSLARVQTDFIRRLLGLSKKVSNIALYTETGIVPLLY</sequence>
<dbReference type="OrthoDB" id="3240817at2759"/>
<gene>
    <name evidence="2" type="ORF">GYMLUDRAFT_167255</name>
</gene>
<protein>
    <recommendedName>
        <fullName evidence="1">Reverse transcriptase domain-containing protein</fullName>
    </recommendedName>
</protein>
<organism evidence="2 3">
    <name type="scientific">Collybiopsis luxurians FD-317 M1</name>
    <dbReference type="NCBI Taxonomy" id="944289"/>
    <lineage>
        <taxon>Eukaryota</taxon>
        <taxon>Fungi</taxon>
        <taxon>Dikarya</taxon>
        <taxon>Basidiomycota</taxon>
        <taxon>Agaricomycotina</taxon>
        <taxon>Agaricomycetes</taxon>
        <taxon>Agaricomycetidae</taxon>
        <taxon>Agaricales</taxon>
        <taxon>Marasmiineae</taxon>
        <taxon>Omphalotaceae</taxon>
        <taxon>Collybiopsis</taxon>
        <taxon>Collybiopsis luxurians</taxon>
    </lineage>
</organism>
<keyword evidence="3" id="KW-1185">Reference proteome</keyword>
<dbReference type="HOGENOM" id="CLU_101859_0_0_1"/>
<proteinExistence type="predicted"/>
<evidence type="ECO:0000259" key="1">
    <source>
        <dbReference type="PROSITE" id="PS50878"/>
    </source>
</evidence>
<dbReference type="InterPro" id="IPR000477">
    <property type="entry name" value="RT_dom"/>
</dbReference>
<evidence type="ECO:0000313" key="3">
    <source>
        <dbReference type="Proteomes" id="UP000053593"/>
    </source>
</evidence>